<keyword evidence="1" id="KW-0808">Transferase</keyword>
<feature type="domain" description="Glycosyl transferase family 1" evidence="3">
    <location>
        <begin position="266"/>
        <end position="447"/>
    </location>
</feature>
<reference evidence="4" key="2">
    <citation type="submission" date="2017-06" db="EMBL/GenBank/DDBJ databases">
        <title>The pomegranate genome and the genomics of punicalagin biosynthesis.</title>
        <authorList>
            <person name="Xu C."/>
        </authorList>
    </citation>
    <scope>NUCLEOTIDE SEQUENCE [LARGE SCALE GENOMIC DNA]</scope>
    <source>
        <tissue evidence="4">Fresh leaf</tissue>
    </source>
</reference>
<gene>
    <name evidence="7" type="primary">LOC116211337</name>
    <name evidence="4" type="ORF">CDL15_Pgr020767</name>
</gene>
<dbReference type="PANTHER" id="PTHR47252">
    <property type="entry name" value="GLYCOSYLTRANSFERASE"/>
    <property type="match status" value="1"/>
</dbReference>
<dbReference type="AlphaFoldDB" id="A0A218XV26"/>
<dbReference type="OrthoDB" id="1862675at2759"/>
<reference evidence="7" key="4">
    <citation type="submission" date="2025-04" db="UniProtKB">
        <authorList>
            <consortium name="RefSeq"/>
        </authorList>
    </citation>
    <scope>IDENTIFICATION</scope>
    <source>
        <tissue evidence="7">Leaf</tissue>
    </source>
</reference>
<evidence type="ECO:0000256" key="1">
    <source>
        <dbReference type="ARBA" id="ARBA00022676"/>
    </source>
</evidence>
<keyword evidence="2" id="KW-0812">Transmembrane</keyword>
<reference evidence="6" key="3">
    <citation type="journal article" date="2020" name="Plant Biotechnol. J.">
        <title>The pomegranate (Punica granatum L.) draft genome dissects genetic divergence between soft- and hard-seeded cultivars.</title>
        <authorList>
            <person name="Luo X."/>
            <person name="Li H."/>
            <person name="Wu Z."/>
            <person name="Yao W."/>
            <person name="Zhao P."/>
            <person name="Cao D."/>
            <person name="Yu H."/>
            <person name="Li K."/>
            <person name="Poudel K."/>
            <person name="Zhao D."/>
            <person name="Zhang F."/>
            <person name="Xia X."/>
            <person name="Chen L."/>
            <person name="Wang Q."/>
            <person name="Jing D."/>
            <person name="Cao S."/>
        </authorList>
    </citation>
    <scope>NUCLEOTIDE SEQUENCE [LARGE SCALE GENOMIC DNA]</scope>
</reference>
<dbReference type="InterPro" id="IPR001296">
    <property type="entry name" value="Glyco_trans_1"/>
</dbReference>
<dbReference type="EMBL" id="MTKT01000785">
    <property type="protein sequence ID" value="OWM88813.1"/>
    <property type="molecule type" value="Genomic_DNA"/>
</dbReference>
<keyword evidence="6" id="KW-1185">Reference proteome</keyword>
<dbReference type="FunFam" id="3.40.50.2000:FF:000169">
    <property type="entry name" value="UDP-Glycosyltransferase superfamily protein"/>
    <property type="match status" value="1"/>
</dbReference>
<dbReference type="PANTHER" id="PTHR47252:SF5">
    <property type="entry name" value="GLYCOSYL TRANSFERASE FAMILY 1 DOMAIN-CONTAINING PROTEIN"/>
    <property type="match status" value="1"/>
</dbReference>
<evidence type="ECO:0000259" key="3">
    <source>
        <dbReference type="Pfam" id="PF00534"/>
    </source>
</evidence>
<dbReference type="GO" id="GO:0016757">
    <property type="term" value="F:glycosyltransferase activity"/>
    <property type="evidence" value="ECO:0007669"/>
    <property type="project" value="UniProtKB-KW"/>
</dbReference>
<protein>
    <submittedName>
        <fullName evidence="7">Uncharacterized protein LOC116211337</fullName>
    </submittedName>
</protein>
<proteinExistence type="predicted"/>
<dbReference type="SUPFAM" id="SSF53756">
    <property type="entry name" value="UDP-Glycosyltransferase/glycogen phosphorylase"/>
    <property type="match status" value="1"/>
</dbReference>
<evidence type="ECO:0000313" key="4">
    <source>
        <dbReference type="EMBL" id="OWM88813.1"/>
    </source>
</evidence>
<name>A0A218XV26_PUNGR</name>
<dbReference type="Proteomes" id="UP000515151">
    <property type="component" value="Chromosome 6"/>
</dbReference>
<dbReference type="Gene3D" id="3.40.50.2000">
    <property type="entry name" value="Glycogen Phosphorylase B"/>
    <property type="match status" value="1"/>
</dbReference>
<dbReference type="CDD" id="cd03801">
    <property type="entry name" value="GT4_PimA-like"/>
    <property type="match status" value="1"/>
</dbReference>
<keyword evidence="1" id="KW-0328">Glycosyltransferase</keyword>
<feature type="transmembrane region" description="Helical" evidence="2">
    <location>
        <begin position="18"/>
        <end position="36"/>
    </location>
</feature>
<evidence type="ECO:0000313" key="5">
    <source>
        <dbReference type="Proteomes" id="UP000197138"/>
    </source>
</evidence>
<sequence length="482" mass="54009">MARQHSSAASWVPLQRRWLLAIIFMLSVTTLVAFFSRSGIDPCDRTTTVEHLVQKRAQKSPAPPAVAVTGRAEPSPLSFMKSKLVLLVSHELSLSGGPLLLMELAFLLRGVGTEVYWMTIQKPLEEDGVIYNLEQKMLDRGVQVLSAKGQGALDTTLKSDLVVLNTAVAGKWLDAVLKENVPRVLPKVLWWIHEMRGHYFKSDYVKHLPLVAGAMIDSHVTAEYWNNRTRERMRIKMPETYVVHLGNSKELMEVAEDSVAKRVLREHVRESLGVRNEDLLFAIINSVSRGKGQDLFLHAFYESLQLIQEKKLQVPPIHAIVVGSDMSAQTKFETELRNFVTSKKIQDRVHFVNKTLTVAPFLAAIDVLVQNSQARGECFGRITIEAMAFQLPVLGTAAGGTTEIVVNGTTGLLHQVGKEGVTPLANNIVKLATHVERRLTMGKRGYQRVKERFLEHHMARRISAVLKEVLRKSKSRAHSNML</sequence>
<keyword evidence="2" id="KW-0472">Membrane</keyword>
<reference evidence="5" key="1">
    <citation type="journal article" date="2017" name="Plant J.">
        <title>The pomegranate (Punica granatum L.) genome and the genomics of punicalagin biosynthesis.</title>
        <authorList>
            <person name="Qin G."/>
            <person name="Xu C."/>
            <person name="Ming R."/>
            <person name="Tang H."/>
            <person name="Guyot R."/>
            <person name="Kramer E.M."/>
            <person name="Hu Y."/>
            <person name="Yi X."/>
            <person name="Qi Y."/>
            <person name="Xu X."/>
            <person name="Gao Z."/>
            <person name="Pan H."/>
            <person name="Jian J."/>
            <person name="Tian Y."/>
            <person name="Yue Z."/>
            <person name="Xu Y."/>
        </authorList>
    </citation>
    <scope>NUCLEOTIDE SEQUENCE [LARGE SCALE GENOMIC DNA]</scope>
    <source>
        <strain evidence="5">cv. Dabenzi</strain>
    </source>
</reference>
<dbReference type="Proteomes" id="UP000197138">
    <property type="component" value="Unassembled WGS sequence"/>
</dbReference>
<evidence type="ECO:0000313" key="7">
    <source>
        <dbReference type="RefSeq" id="XP_031401527.1"/>
    </source>
</evidence>
<dbReference type="Pfam" id="PF16994">
    <property type="entry name" value="Glyco_trans_4_5"/>
    <property type="match status" value="1"/>
</dbReference>
<dbReference type="Pfam" id="PF00534">
    <property type="entry name" value="Glycos_transf_1"/>
    <property type="match status" value="1"/>
</dbReference>
<dbReference type="InterPro" id="IPR041693">
    <property type="entry name" value="Glyco_trans_4_5"/>
</dbReference>
<dbReference type="GeneID" id="116211337"/>
<evidence type="ECO:0000313" key="6">
    <source>
        <dbReference type="Proteomes" id="UP000515151"/>
    </source>
</evidence>
<keyword evidence="2" id="KW-1133">Transmembrane helix</keyword>
<organism evidence="4 5">
    <name type="scientific">Punica granatum</name>
    <name type="common">Pomegranate</name>
    <dbReference type="NCBI Taxonomy" id="22663"/>
    <lineage>
        <taxon>Eukaryota</taxon>
        <taxon>Viridiplantae</taxon>
        <taxon>Streptophyta</taxon>
        <taxon>Embryophyta</taxon>
        <taxon>Tracheophyta</taxon>
        <taxon>Spermatophyta</taxon>
        <taxon>Magnoliopsida</taxon>
        <taxon>eudicotyledons</taxon>
        <taxon>Gunneridae</taxon>
        <taxon>Pentapetalae</taxon>
        <taxon>rosids</taxon>
        <taxon>malvids</taxon>
        <taxon>Myrtales</taxon>
        <taxon>Lythraceae</taxon>
        <taxon>Punica</taxon>
    </lineage>
</organism>
<evidence type="ECO:0000256" key="2">
    <source>
        <dbReference type="SAM" id="Phobius"/>
    </source>
</evidence>
<accession>A0A218XV26</accession>
<dbReference type="RefSeq" id="XP_031401527.1">
    <property type="nucleotide sequence ID" value="XM_031545667.1"/>
</dbReference>